<organism evidence="1 2">
    <name type="scientific">Xanthomonas pisi</name>
    <dbReference type="NCBI Taxonomy" id="56457"/>
    <lineage>
        <taxon>Bacteria</taxon>
        <taxon>Pseudomonadati</taxon>
        <taxon>Pseudomonadota</taxon>
        <taxon>Gammaproteobacteria</taxon>
        <taxon>Lysobacterales</taxon>
        <taxon>Lysobacteraceae</taxon>
        <taxon>Xanthomonas</taxon>
    </lineage>
</organism>
<evidence type="ECO:0000313" key="1">
    <source>
        <dbReference type="EMBL" id="PPU69747.1"/>
    </source>
</evidence>
<gene>
    <name evidence="1" type="ORF">XpiCFBP4643_02650</name>
</gene>
<dbReference type="AlphaFoldDB" id="A0A2S7D7E6"/>
<keyword evidence="2" id="KW-1185">Reference proteome</keyword>
<name>A0A2S7D7E6_9XANT</name>
<comment type="caution">
    <text evidence="1">The sequence shown here is derived from an EMBL/GenBank/DDBJ whole genome shotgun (WGS) entry which is preliminary data.</text>
</comment>
<proteinExistence type="predicted"/>
<reference evidence="2" key="1">
    <citation type="submission" date="2016-08" db="EMBL/GenBank/DDBJ databases">
        <authorList>
            <person name="Merda D."/>
            <person name="Briand M."/>
            <person name="Taghouti G."/>
            <person name="Carrere S."/>
            <person name="Gouzy J."/>
            <person name="Portier P."/>
            <person name="Jacques M.-A."/>
            <person name="Fischer-Le Saux M."/>
        </authorList>
    </citation>
    <scope>NUCLEOTIDE SEQUENCE [LARGE SCALE GENOMIC DNA]</scope>
    <source>
        <strain evidence="2">CFBP4643</strain>
    </source>
</reference>
<dbReference type="Proteomes" id="UP000238191">
    <property type="component" value="Unassembled WGS sequence"/>
</dbReference>
<sequence>MRGPHRLRDRWRHGCRHRAPMDGFTACPASGEGTAPSMLRVCCRALARPPSQDTLQVRPCKFLRGIHAA</sequence>
<dbReference type="EMBL" id="MDEI01000002">
    <property type="protein sequence ID" value="PPU69747.1"/>
    <property type="molecule type" value="Genomic_DNA"/>
</dbReference>
<protein>
    <submittedName>
        <fullName evidence="1">Uncharacterized protein</fullName>
    </submittedName>
</protein>
<accession>A0A2S7D7E6</accession>
<evidence type="ECO:0000313" key="2">
    <source>
        <dbReference type="Proteomes" id="UP000238191"/>
    </source>
</evidence>